<dbReference type="EMBL" id="DRPZ01000012">
    <property type="protein sequence ID" value="HGY08517.1"/>
    <property type="molecule type" value="Genomic_DNA"/>
</dbReference>
<sequence length="141" mass="15779">MRLRMLDHTADVGFEVEAGSLPALFEGAAKGLLQVMFEGPLEAEPGDEHRLRLEAESLETLLVRWLDELAYLVQTRGEVPLEAEVSLDRTSTGWRLEARLATAPFDRVADRFAGEVKAATYHGLEIKQTGDRYRARVILDV</sequence>
<proteinExistence type="inferred from homology"/>
<feature type="domain" description="Archease" evidence="5">
    <location>
        <begin position="4"/>
        <end position="141"/>
    </location>
</feature>
<dbReference type="InterPro" id="IPR036820">
    <property type="entry name" value="Archease_dom_sf"/>
</dbReference>
<keyword evidence="2" id="KW-0819">tRNA processing</keyword>
<dbReference type="SUPFAM" id="SSF69819">
    <property type="entry name" value="MTH1598-like"/>
    <property type="match status" value="1"/>
</dbReference>
<dbReference type="InterPro" id="IPR002804">
    <property type="entry name" value="Archease"/>
</dbReference>
<accession>A0A7C4ZF93</accession>
<dbReference type="Proteomes" id="UP000885759">
    <property type="component" value="Unassembled WGS sequence"/>
</dbReference>
<dbReference type="GO" id="GO:0046872">
    <property type="term" value="F:metal ion binding"/>
    <property type="evidence" value="ECO:0007669"/>
    <property type="project" value="UniProtKB-KW"/>
</dbReference>
<keyword evidence="3" id="KW-0479">Metal-binding</keyword>
<evidence type="ECO:0000256" key="1">
    <source>
        <dbReference type="ARBA" id="ARBA00007963"/>
    </source>
</evidence>
<dbReference type="PANTHER" id="PTHR12682:SF11">
    <property type="entry name" value="PROTEIN ARCHEASE"/>
    <property type="match status" value="1"/>
</dbReference>
<organism evidence="6">
    <name type="scientific">Oceanithermus profundus</name>
    <dbReference type="NCBI Taxonomy" id="187137"/>
    <lineage>
        <taxon>Bacteria</taxon>
        <taxon>Thermotogati</taxon>
        <taxon>Deinococcota</taxon>
        <taxon>Deinococci</taxon>
        <taxon>Thermales</taxon>
        <taxon>Thermaceae</taxon>
        <taxon>Oceanithermus</taxon>
    </lineage>
</organism>
<dbReference type="Gene3D" id="3.55.10.10">
    <property type="entry name" value="Archease domain"/>
    <property type="match status" value="1"/>
</dbReference>
<protein>
    <submittedName>
        <fullName evidence="6">Archease</fullName>
    </submittedName>
</protein>
<evidence type="ECO:0000259" key="5">
    <source>
        <dbReference type="Pfam" id="PF01951"/>
    </source>
</evidence>
<dbReference type="PANTHER" id="PTHR12682">
    <property type="entry name" value="ARCHEASE"/>
    <property type="match status" value="1"/>
</dbReference>
<dbReference type="AlphaFoldDB" id="A0A7C4ZF93"/>
<gene>
    <name evidence="6" type="ORF">ENK37_00455</name>
</gene>
<evidence type="ECO:0000256" key="2">
    <source>
        <dbReference type="ARBA" id="ARBA00022694"/>
    </source>
</evidence>
<evidence type="ECO:0000313" key="6">
    <source>
        <dbReference type="EMBL" id="HGY08517.1"/>
    </source>
</evidence>
<name>A0A7C4ZF93_9DEIN</name>
<dbReference type="Pfam" id="PF01951">
    <property type="entry name" value="Archease"/>
    <property type="match status" value="1"/>
</dbReference>
<reference evidence="6" key="1">
    <citation type="journal article" date="2020" name="mSystems">
        <title>Genome- and Community-Level Interaction Insights into Carbon Utilization and Element Cycling Functions of Hydrothermarchaeota in Hydrothermal Sediment.</title>
        <authorList>
            <person name="Zhou Z."/>
            <person name="Liu Y."/>
            <person name="Xu W."/>
            <person name="Pan J."/>
            <person name="Luo Z.H."/>
            <person name="Li M."/>
        </authorList>
    </citation>
    <scope>NUCLEOTIDE SEQUENCE [LARGE SCALE GENOMIC DNA]</scope>
    <source>
        <strain evidence="6">HyVt-570</strain>
    </source>
</reference>
<keyword evidence="4" id="KW-0106">Calcium</keyword>
<evidence type="ECO:0000256" key="3">
    <source>
        <dbReference type="ARBA" id="ARBA00022723"/>
    </source>
</evidence>
<comment type="caution">
    <text evidence="6">The sequence shown here is derived from an EMBL/GenBank/DDBJ whole genome shotgun (WGS) entry which is preliminary data.</text>
</comment>
<comment type="similarity">
    <text evidence="1">Belongs to the archease family.</text>
</comment>
<evidence type="ECO:0000256" key="4">
    <source>
        <dbReference type="ARBA" id="ARBA00022837"/>
    </source>
</evidence>
<dbReference type="GO" id="GO:0008033">
    <property type="term" value="P:tRNA processing"/>
    <property type="evidence" value="ECO:0007669"/>
    <property type="project" value="UniProtKB-KW"/>
</dbReference>
<dbReference type="InterPro" id="IPR023572">
    <property type="entry name" value="Archease_dom"/>
</dbReference>